<organism evidence="3 4">
    <name type="scientific">Candidatus Shapirobacteria bacterium CG10_big_fil_rev_8_21_14_0_10_38_14</name>
    <dbReference type="NCBI Taxonomy" id="1974483"/>
    <lineage>
        <taxon>Bacteria</taxon>
        <taxon>Candidatus Shapironibacteriota</taxon>
    </lineage>
</organism>
<dbReference type="PANTHER" id="PTHR12631">
    <property type="entry name" value="ALPHA-L-IDURONIDASE"/>
    <property type="match status" value="1"/>
</dbReference>
<dbReference type="SUPFAM" id="SSF51445">
    <property type="entry name" value="(Trans)glycosidases"/>
    <property type="match status" value="1"/>
</dbReference>
<protein>
    <recommendedName>
        <fullName evidence="2">Asl1-like glycosyl hydrolase catalytic domain-containing protein</fullName>
    </recommendedName>
</protein>
<feature type="signal peptide" evidence="1">
    <location>
        <begin position="1"/>
        <end position="24"/>
    </location>
</feature>
<dbReference type="Proteomes" id="UP000229500">
    <property type="component" value="Unassembled WGS sequence"/>
</dbReference>
<dbReference type="Pfam" id="PF11790">
    <property type="entry name" value="Glyco_hydro_cc"/>
    <property type="match status" value="1"/>
</dbReference>
<dbReference type="GO" id="GO:0004553">
    <property type="term" value="F:hydrolase activity, hydrolyzing O-glycosyl compounds"/>
    <property type="evidence" value="ECO:0007669"/>
    <property type="project" value="TreeGrafter"/>
</dbReference>
<dbReference type="AlphaFoldDB" id="A0A2M8L5E8"/>
<dbReference type="InterPro" id="IPR024655">
    <property type="entry name" value="Asl1_glyco_hydro_catalytic"/>
</dbReference>
<keyword evidence="1" id="KW-0732">Signal</keyword>
<dbReference type="PANTHER" id="PTHR12631:SF10">
    <property type="entry name" value="BETA-XYLOSIDASE-LIKE PROTEIN-RELATED"/>
    <property type="match status" value="1"/>
</dbReference>
<dbReference type="InterPro" id="IPR051923">
    <property type="entry name" value="Glycosyl_Hydrolase_39"/>
</dbReference>
<gene>
    <name evidence="3" type="ORF">COU96_01745</name>
</gene>
<sequence length="469" mass="54074">MVKIVVKKIFFKILVFFFFSSYLAANYSPAWAFNNKIGIHILEPHDLNKAAQLVNSSGGDWGYATIVIREDDLDHGKWQKFFDDCRQQHLIPIVRLATRMLPSGFWAKPQLNELAKWPQFLNSLNWPVKQQIVIIFNEPNHSQEWGGEINPQEYALVLNQMINLLKAVNENFFILPAGLDQAASRTKNTLDEVSFLQAMAKTVPGIFDKLDGWSSHSYPNHGFVGLPVDKGKATIQGYEWELAILKQLGLKKELPVYITETGWPHQEGVSPNSQFYQSEKVALFLEKAFKVWQENDQVQAITPFVLNYPLPPFDHFSWLRDDKTHYSQFDQVLGISKSKAEPEQVQNYQVVKVNLIDILPTNYSYSGEIVIKNTGQWIMGERENFLLEPEQTEPKLQISELKLPQGKFVLPGEETALNFTLKTGSQSAEYHLKLGNNEYKIYVFKPWDLFQRITSFFSQVKRAPREQPW</sequence>
<name>A0A2M8L5E8_9BACT</name>
<dbReference type="EMBL" id="PFEL01000065">
    <property type="protein sequence ID" value="PJE69061.1"/>
    <property type="molecule type" value="Genomic_DNA"/>
</dbReference>
<evidence type="ECO:0000313" key="3">
    <source>
        <dbReference type="EMBL" id="PJE69061.1"/>
    </source>
</evidence>
<reference evidence="4" key="1">
    <citation type="submission" date="2017-09" db="EMBL/GenBank/DDBJ databases">
        <title>Depth-based differentiation of microbial function through sediment-hosted aquifers and enrichment of novel symbionts in the deep terrestrial subsurface.</title>
        <authorList>
            <person name="Probst A.J."/>
            <person name="Ladd B."/>
            <person name="Jarett J.K."/>
            <person name="Geller-Mcgrath D.E."/>
            <person name="Sieber C.M.K."/>
            <person name="Emerson J.B."/>
            <person name="Anantharaman K."/>
            <person name="Thomas B.C."/>
            <person name="Malmstrom R."/>
            <person name="Stieglmeier M."/>
            <person name="Klingl A."/>
            <person name="Woyke T."/>
            <person name="Ryan C.M."/>
            <person name="Banfield J.F."/>
        </authorList>
    </citation>
    <scope>NUCLEOTIDE SEQUENCE [LARGE SCALE GENOMIC DNA]</scope>
</reference>
<evidence type="ECO:0000313" key="4">
    <source>
        <dbReference type="Proteomes" id="UP000229500"/>
    </source>
</evidence>
<comment type="caution">
    <text evidence="3">The sequence shown here is derived from an EMBL/GenBank/DDBJ whole genome shotgun (WGS) entry which is preliminary data.</text>
</comment>
<dbReference type="Gene3D" id="3.20.20.80">
    <property type="entry name" value="Glycosidases"/>
    <property type="match status" value="1"/>
</dbReference>
<feature type="chain" id="PRO_5014831664" description="Asl1-like glycosyl hydrolase catalytic domain-containing protein" evidence="1">
    <location>
        <begin position="25"/>
        <end position="469"/>
    </location>
</feature>
<accession>A0A2M8L5E8</accession>
<evidence type="ECO:0000256" key="1">
    <source>
        <dbReference type="SAM" id="SignalP"/>
    </source>
</evidence>
<proteinExistence type="predicted"/>
<dbReference type="InterPro" id="IPR017853">
    <property type="entry name" value="GH"/>
</dbReference>
<evidence type="ECO:0000259" key="2">
    <source>
        <dbReference type="Pfam" id="PF11790"/>
    </source>
</evidence>
<feature type="domain" description="Asl1-like glycosyl hydrolase catalytic" evidence="2">
    <location>
        <begin position="127"/>
        <end position="305"/>
    </location>
</feature>